<feature type="region of interest" description="Disordered" evidence="1">
    <location>
        <begin position="73"/>
        <end position="92"/>
    </location>
</feature>
<evidence type="ECO:0000256" key="1">
    <source>
        <dbReference type="SAM" id="MobiDB-lite"/>
    </source>
</evidence>
<dbReference type="EMBL" id="BGPR01000490">
    <property type="protein sequence ID" value="GBM22983.1"/>
    <property type="molecule type" value="Genomic_DNA"/>
</dbReference>
<reference evidence="2 3" key="1">
    <citation type="journal article" date="2019" name="Sci. Rep.">
        <title>Orb-weaving spider Araneus ventricosus genome elucidates the spidroin gene catalogue.</title>
        <authorList>
            <person name="Kono N."/>
            <person name="Nakamura H."/>
            <person name="Ohtoshi R."/>
            <person name="Moran D.A.P."/>
            <person name="Shinohara A."/>
            <person name="Yoshida Y."/>
            <person name="Fujiwara M."/>
            <person name="Mori M."/>
            <person name="Tomita M."/>
            <person name="Arakawa K."/>
        </authorList>
    </citation>
    <scope>NUCLEOTIDE SEQUENCE [LARGE SCALE GENOMIC DNA]</scope>
</reference>
<organism evidence="2 3">
    <name type="scientific">Araneus ventricosus</name>
    <name type="common">Orbweaver spider</name>
    <name type="synonym">Epeira ventricosa</name>
    <dbReference type="NCBI Taxonomy" id="182803"/>
    <lineage>
        <taxon>Eukaryota</taxon>
        <taxon>Metazoa</taxon>
        <taxon>Ecdysozoa</taxon>
        <taxon>Arthropoda</taxon>
        <taxon>Chelicerata</taxon>
        <taxon>Arachnida</taxon>
        <taxon>Araneae</taxon>
        <taxon>Araneomorphae</taxon>
        <taxon>Entelegynae</taxon>
        <taxon>Araneoidea</taxon>
        <taxon>Araneidae</taxon>
        <taxon>Araneus</taxon>
    </lineage>
</organism>
<feature type="region of interest" description="Disordered" evidence="1">
    <location>
        <begin position="1"/>
        <end position="26"/>
    </location>
</feature>
<proteinExistence type="predicted"/>
<comment type="caution">
    <text evidence="2">The sequence shown here is derived from an EMBL/GenBank/DDBJ whole genome shotgun (WGS) entry which is preliminary data.</text>
</comment>
<keyword evidence="3" id="KW-1185">Reference proteome</keyword>
<gene>
    <name evidence="2" type="ORF">AVEN_172331_1</name>
</gene>
<evidence type="ECO:0000313" key="3">
    <source>
        <dbReference type="Proteomes" id="UP000499080"/>
    </source>
</evidence>
<protein>
    <submittedName>
        <fullName evidence="2">Uncharacterized protein</fullName>
    </submittedName>
</protein>
<dbReference type="AlphaFoldDB" id="A0A4Y2E1H2"/>
<feature type="compositionally biased region" description="Polar residues" evidence="1">
    <location>
        <begin position="1"/>
        <end position="17"/>
    </location>
</feature>
<dbReference type="Proteomes" id="UP000499080">
    <property type="component" value="Unassembled WGS sequence"/>
</dbReference>
<accession>A0A4Y2E1H2</accession>
<evidence type="ECO:0000313" key="2">
    <source>
        <dbReference type="EMBL" id="GBM22983.1"/>
    </source>
</evidence>
<name>A0A4Y2E1H2_ARAVE</name>
<sequence>MTRTTPELASPLQTSPPHQREDVRSPTYDLACNRSTYKTDLRWNRVSNLEPSSPEAETLSLDHRDLGPQREGARLAIFPGPESIRGRTGQGQ</sequence>